<reference evidence="2 3" key="1">
    <citation type="submission" date="2024-03" db="EMBL/GenBank/DDBJ databases">
        <title>Complete genome sequence of the green alga Chloropicon roscoffensis RCC1871.</title>
        <authorList>
            <person name="Lemieux C."/>
            <person name="Pombert J.-F."/>
            <person name="Otis C."/>
            <person name="Turmel M."/>
        </authorList>
    </citation>
    <scope>NUCLEOTIDE SEQUENCE [LARGE SCALE GENOMIC DNA]</scope>
    <source>
        <strain evidence="2 3">RCC1871</strain>
    </source>
</reference>
<accession>A0AAX4P4C6</accession>
<feature type="compositionally biased region" description="Basic and acidic residues" evidence="1">
    <location>
        <begin position="200"/>
        <end position="217"/>
    </location>
</feature>
<gene>
    <name evidence="2" type="ORF">HKI87_03g24340</name>
</gene>
<sequence length="217" mass="24567">MFVSRHVRRLARRYGKLSPREVRFLLYAVIAFCLLVAYASTEDQVTDRVVAENFADHRREVGEVDLPSEDYGAVVENVTQVVEFGDEEHTIVIDLRPDDPTHSYLDPNAKVNKKNIKEALKQERKNKEVVGGQFRGQYLSHMEIGNSKKKPRSRHQTISQVRANPHSTLRKRGGSRGSRSPYSKTHTSNTVYYTSKGGKSRSDGDLSQFHKDGHGVG</sequence>
<dbReference type="EMBL" id="CP151503">
    <property type="protein sequence ID" value="WZN60900.1"/>
    <property type="molecule type" value="Genomic_DNA"/>
</dbReference>
<dbReference type="Proteomes" id="UP001472866">
    <property type="component" value="Chromosome 03"/>
</dbReference>
<evidence type="ECO:0000256" key="1">
    <source>
        <dbReference type="SAM" id="MobiDB-lite"/>
    </source>
</evidence>
<protein>
    <submittedName>
        <fullName evidence="2">Uncharacterized protein</fullName>
    </submittedName>
</protein>
<evidence type="ECO:0000313" key="3">
    <source>
        <dbReference type="Proteomes" id="UP001472866"/>
    </source>
</evidence>
<organism evidence="2 3">
    <name type="scientific">Chloropicon roscoffensis</name>
    <dbReference type="NCBI Taxonomy" id="1461544"/>
    <lineage>
        <taxon>Eukaryota</taxon>
        <taxon>Viridiplantae</taxon>
        <taxon>Chlorophyta</taxon>
        <taxon>Chloropicophyceae</taxon>
        <taxon>Chloropicales</taxon>
        <taxon>Chloropicaceae</taxon>
        <taxon>Chloropicon</taxon>
    </lineage>
</organism>
<feature type="compositionally biased region" description="Polar residues" evidence="1">
    <location>
        <begin position="156"/>
        <end position="167"/>
    </location>
</feature>
<proteinExistence type="predicted"/>
<evidence type="ECO:0000313" key="2">
    <source>
        <dbReference type="EMBL" id="WZN60900.1"/>
    </source>
</evidence>
<dbReference type="AlphaFoldDB" id="A0AAX4P4C6"/>
<feature type="compositionally biased region" description="Polar residues" evidence="1">
    <location>
        <begin position="181"/>
        <end position="193"/>
    </location>
</feature>
<feature type="region of interest" description="Disordered" evidence="1">
    <location>
        <begin position="144"/>
        <end position="217"/>
    </location>
</feature>
<name>A0AAX4P4C6_9CHLO</name>
<keyword evidence="3" id="KW-1185">Reference proteome</keyword>